<evidence type="ECO:0000256" key="1">
    <source>
        <dbReference type="ARBA" id="ARBA00001970"/>
    </source>
</evidence>
<feature type="transmembrane region" description="Helical" evidence="13">
    <location>
        <begin position="48"/>
        <end position="66"/>
    </location>
</feature>
<dbReference type="HOGENOM" id="CLU_095321_4_1_6"/>
<comment type="caution">
    <text evidence="15">The sequence shown here is derived from an EMBL/GenBank/DDBJ whole genome shotgun (WGS) entry which is preliminary data.</text>
</comment>
<dbReference type="Proteomes" id="UP000004263">
    <property type="component" value="Unassembled WGS sequence"/>
</dbReference>
<dbReference type="Pfam" id="PF01292">
    <property type="entry name" value="Ni_hydr_CYTB"/>
    <property type="match status" value="1"/>
</dbReference>
<feature type="domain" description="Cytochrome b561 bacterial/Ni-hydrogenase" evidence="14">
    <location>
        <begin position="4"/>
        <end position="173"/>
    </location>
</feature>
<dbReference type="GO" id="GO:0022904">
    <property type="term" value="P:respiratory electron transport chain"/>
    <property type="evidence" value="ECO:0007669"/>
    <property type="project" value="InterPro"/>
</dbReference>
<feature type="transmembrane region" description="Helical" evidence="13">
    <location>
        <begin position="10"/>
        <end position="28"/>
    </location>
</feature>
<keyword evidence="7" id="KW-0479">Metal-binding</keyword>
<evidence type="ECO:0000313" key="15">
    <source>
        <dbReference type="EMBL" id="EAT11476.1"/>
    </source>
</evidence>
<dbReference type="SUPFAM" id="SSF81342">
    <property type="entry name" value="Transmembrane di-heme cytochromes"/>
    <property type="match status" value="1"/>
</dbReference>
<evidence type="ECO:0000256" key="9">
    <source>
        <dbReference type="ARBA" id="ARBA00022989"/>
    </source>
</evidence>
<evidence type="ECO:0000256" key="3">
    <source>
        <dbReference type="ARBA" id="ARBA00022448"/>
    </source>
</evidence>
<feature type="transmembrane region" description="Helical" evidence="13">
    <location>
        <begin position="86"/>
        <end position="106"/>
    </location>
</feature>
<accession>Q1MZT1</accession>
<comment type="subcellular location">
    <subcellularLocation>
        <location evidence="2">Cell membrane</location>
        <topology evidence="2">Multi-pass membrane protein</topology>
    </subcellularLocation>
</comment>
<gene>
    <name evidence="15" type="ORF">RED65_04695</name>
</gene>
<evidence type="ECO:0000313" key="16">
    <source>
        <dbReference type="Proteomes" id="UP000004263"/>
    </source>
</evidence>
<keyword evidence="9 13" id="KW-1133">Transmembrane helix</keyword>
<dbReference type="InterPro" id="IPR052168">
    <property type="entry name" value="Cytochrome_b561_oxidase"/>
</dbReference>
<dbReference type="RefSeq" id="WP_007016549.1">
    <property type="nucleotide sequence ID" value="NZ_AAQH01000017.1"/>
</dbReference>
<evidence type="ECO:0000256" key="2">
    <source>
        <dbReference type="ARBA" id="ARBA00004651"/>
    </source>
</evidence>
<dbReference type="InterPro" id="IPR016174">
    <property type="entry name" value="Di-haem_cyt_TM"/>
</dbReference>
<comment type="cofactor">
    <cofactor evidence="1">
        <name>heme b</name>
        <dbReference type="ChEBI" id="CHEBI:60344"/>
    </cofactor>
</comment>
<keyword evidence="8" id="KW-0249">Electron transport</keyword>
<dbReference type="PANTHER" id="PTHR30529:SF1">
    <property type="entry name" value="CYTOCHROME B561 HOMOLOG 2"/>
    <property type="match status" value="1"/>
</dbReference>
<dbReference type="GO" id="GO:0009055">
    <property type="term" value="F:electron transfer activity"/>
    <property type="evidence" value="ECO:0007669"/>
    <property type="project" value="InterPro"/>
</dbReference>
<sequence>MEKYSKTSRFLHWTTGLVILGLFAVGVWMRTLDYYHPWYQPAPEYHKAVGILLVGLIVLRLTWRFLSNTPKPLSSHRKWEIKLAHITHAMMYLAIITILVSGYMIATADDRGIDVFGWFTFPALFEAFENQEDVAGFIHEWVAYILMALVVLHASGAIKHHFIDKDSTLKRML</sequence>
<dbReference type="STRING" id="207949.RED65_04695"/>
<evidence type="ECO:0000256" key="10">
    <source>
        <dbReference type="ARBA" id="ARBA00023004"/>
    </source>
</evidence>
<evidence type="ECO:0000256" key="6">
    <source>
        <dbReference type="ARBA" id="ARBA00022692"/>
    </source>
</evidence>
<dbReference type="OrthoDB" id="9793784at2"/>
<keyword evidence="5" id="KW-0349">Heme</keyword>
<dbReference type="PANTHER" id="PTHR30529">
    <property type="entry name" value="CYTOCHROME B561"/>
    <property type="match status" value="1"/>
</dbReference>
<evidence type="ECO:0000256" key="5">
    <source>
        <dbReference type="ARBA" id="ARBA00022617"/>
    </source>
</evidence>
<dbReference type="GO" id="GO:0005886">
    <property type="term" value="C:plasma membrane"/>
    <property type="evidence" value="ECO:0007669"/>
    <property type="project" value="UniProtKB-SubCell"/>
</dbReference>
<comment type="similarity">
    <text evidence="12">Belongs to the cytochrome b561 family.</text>
</comment>
<protein>
    <submittedName>
        <fullName evidence="15">Hypothetical Cytochrome B561</fullName>
    </submittedName>
</protein>
<evidence type="ECO:0000256" key="11">
    <source>
        <dbReference type="ARBA" id="ARBA00023136"/>
    </source>
</evidence>
<dbReference type="InterPro" id="IPR011577">
    <property type="entry name" value="Cyt_b561_bac/Ni-Hgenase"/>
</dbReference>
<dbReference type="GO" id="GO:0020037">
    <property type="term" value="F:heme binding"/>
    <property type="evidence" value="ECO:0007669"/>
    <property type="project" value="TreeGrafter"/>
</dbReference>
<keyword evidence="3" id="KW-0813">Transport</keyword>
<keyword evidence="11 13" id="KW-0472">Membrane</keyword>
<keyword evidence="4" id="KW-1003">Cell membrane</keyword>
<keyword evidence="16" id="KW-1185">Reference proteome</keyword>
<evidence type="ECO:0000256" key="7">
    <source>
        <dbReference type="ARBA" id="ARBA00022723"/>
    </source>
</evidence>
<dbReference type="Gene3D" id="1.20.950.20">
    <property type="entry name" value="Transmembrane di-heme cytochromes, Chain C"/>
    <property type="match status" value="2"/>
</dbReference>
<organism evidence="15 16">
    <name type="scientific">Bermanella marisrubri</name>
    <dbReference type="NCBI Taxonomy" id="207949"/>
    <lineage>
        <taxon>Bacteria</taxon>
        <taxon>Pseudomonadati</taxon>
        <taxon>Pseudomonadota</taxon>
        <taxon>Gammaproteobacteria</taxon>
        <taxon>Oceanospirillales</taxon>
        <taxon>Oceanospirillaceae</taxon>
        <taxon>Bermanella</taxon>
    </lineage>
</organism>
<evidence type="ECO:0000256" key="4">
    <source>
        <dbReference type="ARBA" id="ARBA00022475"/>
    </source>
</evidence>
<keyword evidence="6 13" id="KW-0812">Transmembrane</keyword>
<dbReference type="EMBL" id="AAQH01000017">
    <property type="protein sequence ID" value="EAT11476.1"/>
    <property type="molecule type" value="Genomic_DNA"/>
</dbReference>
<feature type="transmembrane region" description="Helical" evidence="13">
    <location>
        <begin position="141"/>
        <end position="162"/>
    </location>
</feature>
<dbReference type="AlphaFoldDB" id="Q1MZT1"/>
<name>Q1MZT1_9GAMM</name>
<evidence type="ECO:0000256" key="12">
    <source>
        <dbReference type="ARBA" id="ARBA00037975"/>
    </source>
</evidence>
<proteinExistence type="inferred from homology"/>
<evidence type="ECO:0000256" key="8">
    <source>
        <dbReference type="ARBA" id="ARBA00022982"/>
    </source>
</evidence>
<reference evidence="15 16" key="1">
    <citation type="submission" date="2006-03" db="EMBL/GenBank/DDBJ databases">
        <authorList>
            <person name="Pinhassi J."/>
            <person name="Pedros-Alio C."/>
            <person name="Ferriera S."/>
            <person name="Johnson J."/>
            <person name="Kravitz S."/>
            <person name="Halpern A."/>
            <person name="Remington K."/>
            <person name="Beeson K."/>
            <person name="Tran B."/>
            <person name="Rogers Y.-H."/>
            <person name="Friedman R."/>
            <person name="Venter J.C."/>
        </authorList>
    </citation>
    <scope>NUCLEOTIDE SEQUENCE [LARGE SCALE GENOMIC DNA]</scope>
    <source>
        <strain evidence="15 16">RED65</strain>
    </source>
</reference>
<keyword evidence="10" id="KW-0408">Iron</keyword>
<evidence type="ECO:0000259" key="14">
    <source>
        <dbReference type="Pfam" id="PF01292"/>
    </source>
</evidence>
<dbReference type="GO" id="GO:0046872">
    <property type="term" value="F:metal ion binding"/>
    <property type="evidence" value="ECO:0007669"/>
    <property type="project" value="UniProtKB-KW"/>
</dbReference>
<evidence type="ECO:0000256" key="13">
    <source>
        <dbReference type="SAM" id="Phobius"/>
    </source>
</evidence>